<accession>A0ABW2CF09</accession>
<protein>
    <submittedName>
        <fullName evidence="1">Uncharacterized protein</fullName>
    </submittedName>
</protein>
<dbReference type="EMBL" id="JBHSXS010000004">
    <property type="protein sequence ID" value="MFC6880279.1"/>
    <property type="molecule type" value="Genomic_DNA"/>
</dbReference>
<dbReference type="RefSeq" id="WP_378044916.1">
    <property type="nucleotide sequence ID" value="NZ_JBHSXE010000001.1"/>
</dbReference>
<evidence type="ECO:0000313" key="1">
    <source>
        <dbReference type="EMBL" id="MFC6880279.1"/>
    </source>
</evidence>
<evidence type="ECO:0000313" key="2">
    <source>
        <dbReference type="Proteomes" id="UP001596380"/>
    </source>
</evidence>
<comment type="caution">
    <text evidence="1">The sequence shown here is derived from an EMBL/GenBank/DDBJ whole genome shotgun (WGS) entry which is preliminary data.</text>
</comment>
<keyword evidence="2" id="KW-1185">Reference proteome</keyword>
<name>A0ABW2CF09_9ACTN</name>
<sequence length="157" mass="16968">MISGYDTVLITAGPAGGPVGRFLRRWSSDRWPAMRVSLDDSPFLPLAEQTAPPPDRAEILLAADDQMVAAWDEKGYHLSPSGDGPLMLAYEPCPASRLRMLALNDPYCRTGFAYEPYETTLIATGLSLITIVTPDHDSDFSVHAIDALATSLETAAT</sequence>
<reference evidence="2" key="1">
    <citation type="journal article" date="2019" name="Int. J. Syst. Evol. Microbiol.">
        <title>The Global Catalogue of Microorganisms (GCM) 10K type strain sequencing project: providing services to taxonomists for standard genome sequencing and annotation.</title>
        <authorList>
            <consortium name="The Broad Institute Genomics Platform"/>
            <consortium name="The Broad Institute Genome Sequencing Center for Infectious Disease"/>
            <person name="Wu L."/>
            <person name="Ma J."/>
        </authorList>
    </citation>
    <scope>NUCLEOTIDE SEQUENCE [LARGE SCALE GENOMIC DNA]</scope>
    <source>
        <strain evidence="2">JCM 3369</strain>
    </source>
</reference>
<dbReference type="Proteomes" id="UP001596380">
    <property type="component" value="Unassembled WGS sequence"/>
</dbReference>
<organism evidence="1 2">
    <name type="scientific">Actinomadura yumaensis</name>
    <dbReference type="NCBI Taxonomy" id="111807"/>
    <lineage>
        <taxon>Bacteria</taxon>
        <taxon>Bacillati</taxon>
        <taxon>Actinomycetota</taxon>
        <taxon>Actinomycetes</taxon>
        <taxon>Streptosporangiales</taxon>
        <taxon>Thermomonosporaceae</taxon>
        <taxon>Actinomadura</taxon>
    </lineage>
</organism>
<gene>
    <name evidence="1" type="ORF">ACFQKB_10945</name>
</gene>
<proteinExistence type="predicted"/>